<keyword evidence="3" id="KW-1185">Reference proteome</keyword>
<dbReference type="Proteomes" id="UP001054821">
    <property type="component" value="Chromosome 8"/>
</dbReference>
<feature type="compositionally biased region" description="Low complexity" evidence="1">
    <location>
        <begin position="111"/>
        <end position="120"/>
    </location>
</feature>
<evidence type="ECO:0000313" key="3">
    <source>
        <dbReference type="Proteomes" id="UP001054821"/>
    </source>
</evidence>
<gene>
    <name evidence="2" type="ORF">L3X38_041922</name>
</gene>
<feature type="region of interest" description="Disordered" evidence="1">
    <location>
        <begin position="1"/>
        <end position="120"/>
    </location>
</feature>
<evidence type="ECO:0000256" key="1">
    <source>
        <dbReference type="SAM" id="MobiDB-lite"/>
    </source>
</evidence>
<evidence type="ECO:0000313" key="2">
    <source>
        <dbReference type="EMBL" id="KAI5312748.1"/>
    </source>
</evidence>
<reference evidence="2 3" key="1">
    <citation type="journal article" date="2022" name="G3 (Bethesda)">
        <title>Whole-genome sequence and methylome profiling of the almond [Prunus dulcis (Mill.) D.A. Webb] cultivar 'Nonpareil'.</title>
        <authorList>
            <person name="D'Amico-Willman K.M."/>
            <person name="Ouma W.Z."/>
            <person name="Meulia T."/>
            <person name="Sideli G.M."/>
            <person name="Gradziel T.M."/>
            <person name="Fresnedo-Ramirez J."/>
        </authorList>
    </citation>
    <scope>NUCLEOTIDE SEQUENCE [LARGE SCALE GENOMIC DNA]</scope>
    <source>
        <strain evidence="2">Clone GOH B32 T37-40</strain>
    </source>
</reference>
<organism evidence="2 3">
    <name type="scientific">Prunus dulcis</name>
    <name type="common">Almond</name>
    <name type="synonym">Amygdalus dulcis</name>
    <dbReference type="NCBI Taxonomy" id="3755"/>
    <lineage>
        <taxon>Eukaryota</taxon>
        <taxon>Viridiplantae</taxon>
        <taxon>Streptophyta</taxon>
        <taxon>Embryophyta</taxon>
        <taxon>Tracheophyta</taxon>
        <taxon>Spermatophyta</taxon>
        <taxon>Magnoliopsida</taxon>
        <taxon>eudicotyledons</taxon>
        <taxon>Gunneridae</taxon>
        <taxon>Pentapetalae</taxon>
        <taxon>rosids</taxon>
        <taxon>fabids</taxon>
        <taxon>Rosales</taxon>
        <taxon>Rosaceae</taxon>
        <taxon>Amygdaloideae</taxon>
        <taxon>Amygdaleae</taxon>
        <taxon>Prunus</taxon>
    </lineage>
</organism>
<proteinExistence type="predicted"/>
<sequence>MLEQRRDSPRFQGNYGAGPAVEEELLQGGERQHENPPAQNKCGVDNLTEPNLGVPTPQPSIQEENAPPSEPVWENEGFCAAAPMSQGAEPEMPIPNPAPKPPVGPVEEDGSSASRPESSSSVFMTKARAKIALEKWLVLSLEEKVTEEQSVRIFRALGFLTRAYPNFAASFKGAKADLETLVDKFKKRVVLLPKRWKFIRSWR</sequence>
<dbReference type="EMBL" id="JAJFAZ020000008">
    <property type="protein sequence ID" value="KAI5312748.1"/>
    <property type="molecule type" value="Genomic_DNA"/>
</dbReference>
<feature type="compositionally biased region" description="Pro residues" evidence="1">
    <location>
        <begin position="92"/>
        <end position="104"/>
    </location>
</feature>
<comment type="caution">
    <text evidence="2">The sequence shown here is derived from an EMBL/GenBank/DDBJ whole genome shotgun (WGS) entry which is preliminary data.</text>
</comment>
<name>A0AAD4UUX9_PRUDU</name>
<accession>A0AAD4UUX9</accession>
<protein>
    <submittedName>
        <fullName evidence="2">Uncharacterized protein</fullName>
    </submittedName>
</protein>
<dbReference type="AlphaFoldDB" id="A0AAD4UUX9"/>